<dbReference type="PROSITE" id="PS50995">
    <property type="entry name" value="HTH_MARR_2"/>
    <property type="match status" value="1"/>
</dbReference>
<accession>A0A8J3NXG6</accession>
<comment type="caution">
    <text evidence="3">The sequence shown here is derived from an EMBL/GenBank/DDBJ whole genome shotgun (WGS) entry which is preliminary data.</text>
</comment>
<proteinExistence type="predicted"/>
<name>A0A8J3NXG6_9ACTN</name>
<evidence type="ECO:0000259" key="2">
    <source>
        <dbReference type="PROSITE" id="PS50995"/>
    </source>
</evidence>
<protein>
    <recommendedName>
        <fullName evidence="2">HTH marR-type domain-containing protein</fullName>
    </recommendedName>
</protein>
<dbReference type="InterPro" id="IPR000835">
    <property type="entry name" value="HTH_MarR-typ"/>
</dbReference>
<dbReference type="SMART" id="SM00347">
    <property type="entry name" value="HTH_MARR"/>
    <property type="match status" value="1"/>
</dbReference>
<keyword evidence="4" id="KW-1185">Reference proteome</keyword>
<reference evidence="3 4" key="1">
    <citation type="submission" date="2021-01" db="EMBL/GenBank/DDBJ databases">
        <title>Whole genome shotgun sequence of Catellatospora citrea NBRC 14495.</title>
        <authorList>
            <person name="Komaki H."/>
            <person name="Tamura T."/>
        </authorList>
    </citation>
    <scope>NUCLEOTIDE SEQUENCE [LARGE SCALE GENOMIC DNA]</scope>
    <source>
        <strain evidence="3 4">NBRC 14495</strain>
    </source>
</reference>
<sequence length="180" mass="19530">MRMSTPDKSPFLDDDLTPSVRAFRATLYLAQRLRYLMDERLRADGLTTQQAALLTLVGALGTPSLKQAAAGLGSTHQNVAQLVQALQRKGMLAVHDDPADGRRKLLSVTEASRSYWAARDDGDHAAVATWFTALSAAELDTFAALAERLVSALDPRADRMPRRDTERAGAEAARPGDNRG</sequence>
<gene>
    <name evidence="3" type="ORF">Cci01nite_08950</name>
</gene>
<dbReference type="Pfam" id="PF12802">
    <property type="entry name" value="MarR_2"/>
    <property type="match status" value="1"/>
</dbReference>
<dbReference type="PANTHER" id="PTHR33164">
    <property type="entry name" value="TRANSCRIPTIONAL REGULATOR, MARR FAMILY"/>
    <property type="match status" value="1"/>
</dbReference>
<dbReference type="InterPro" id="IPR036390">
    <property type="entry name" value="WH_DNA-bd_sf"/>
</dbReference>
<dbReference type="GO" id="GO:0003700">
    <property type="term" value="F:DNA-binding transcription factor activity"/>
    <property type="evidence" value="ECO:0007669"/>
    <property type="project" value="InterPro"/>
</dbReference>
<dbReference type="AlphaFoldDB" id="A0A8J3NXG6"/>
<dbReference type="PANTHER" id="PTHR33164:SF43">
    <property type="entry name" value="HTH-TYPE TRANSCRIPTIONAL REPRESSOR YETL"/>
    <property type="match status" value="1"/>
</dbReference>
<dbReference type="GO" id="GO:0006950">
    <property type="term" value="P:response to stress"/>
    <property type="evidence" value="ECO:0007669"/>
    <property type="project" value="TreeGrafter"/>
</dbReference>
<organism evidence="3 4">
    <name type="scientific">Catellatospora citrea</name>
    <dbReference type="NCBI Taxonomy" id="53366"/>
    <lineage>
        <taxon>Bacteria</taxon>
        <taxon>Bacillati</taxon>
        <taxon>Actinomycetota</taxon>
        <taxon>Actinomycetes</taxon>
        <taxon>Micromonosporales</taxon>
        <taxon>Micromonosporaceae</taxon>
        <taxon>Catellatospora</taxon>
    </lineage>
</organism>
<dbReference type="Gene3D" id="1.10.10.10">
    <property type="entry name" value="Winged helix-like DNA-binding domain superfamily/Winged helix DNA-binding domain"/>
    <property type="match status" value="1"/>
</dbReference>
<feature type="region of interest" description="Disordered" evidence="1">
    <location>
        <begin position="156"/>
        <end position="180"/>
    </location>
</feature>
<dbReference type="InterPro" id="IPR036388">
    <property type="entry name" value="WH-like_DNA-bd_sf"/>
</dbReference>
<dbReference type="EMBL" id="BONH01000002">
    <property type="protein sequence ID" value="GIF95801.1"/>
    <property type="molecule type" value="Genomic_DNA"/>
</dbReference>
<feature type="domain" description="HTH marR-type" evidence="2">
    <location>
        <begin position="19"/>
        <end position="151"/>
    </location>
</feature>
<evidence type="ECO:0000313" key="4">
    <source>
        <dbReference type="Proteomes" id="UP000659904"/>
    </source>
</evidence>
<evidence type="ECO:0000256" key="1">
    <source>
        <dbReference type="SAM" id="MobiDB-lite"/>
    </source>
</evidence>
<dbReference type="Proteomes" id="UP000659904">
    <property type="component" value="Unassembled WGS sequence"/>
</dbReference>
<evidence type="ECO:0000313" key="3">
    <source>
        <dbReference type="EMBL" id="GIF95801.1"/>
    </source>
</evidence>
<dbReference type="SUPFAM" id="SSF46785">
    <property type="entry name" value="Winged helix' DNA-binding domain"/>
    <property type="match status" value="1"/>
</dbReference>
<dbReference type="InterPro" id="IPR039422">
    <property type="entry name" value="MarR/SlyA-like"/>
</dbReference>